<dbReference type="PANTHER" id="PTHR47234:SF3">
    <property type="entry name" value="SECRETIN_TONB SHORT N-TERMINAL DOMAIN-CONTAINING PROTEIN"/>
    <property type="match status" value="1"/>
</dbReference>
<gene>
    <name evidence="13" type="ORF">SIDU_15125</name>
</gene>
<dbReference type="Pfam" id="PF00593">
    <property type="entry name" value="TonB_dep_Rec_b-barrel"/>
    <property type="match status" value="1"/>
</dbReference>
<dbReference type="InterPro" id="IPR037066">
    <property type="entry name" value="Plug_dom_sf"/>
</dbReference>
<dbReference type="EMBL" id="CP013070">
    <property type="protein sequence ID" value="APL95738.1"/>
    <property type="molecule type" value="Genomic_DNA"/>
</dbReference>
<evidence type="ECO:0000256" key="7">
    <source>
        <dbReference type="ARBA" id="ARBA00023237"/>
    </source>
</evidence>
<keyword evidence="6 8" id="KW-0472">Membrane</keyword>
<evidence type="ECO:0000259" key="12">
    <source>
        <dbReference type="Pfam" id="PF07715"/>
    </source>
</evidence>
<evidence type="ECO:0000256" key="3">
    <source>
        <dbReference type="ARBA" id="ARBA00022452"/>
    </source>
</evidence>
<accession>A0A1L5BSD2</accession>
<evidence type="ECO:0000256" key="1">
    <source>
        <dbReference type="ARBA" id="ARBA00004571"/>
    </source>
</evidence>
<protein>
    <submittedName>
        <fullName evidence="13">Ligand-gated channel</fullName>
    </submittedName>
</protein>
<dbReference type="PROSITE" id="PS52016">
    <property type="entry name" value="TONB_DEPENDENT_REC_3"/>
    <property type="match status" value="1"/>
</dbReference>
<dbReference type="Gene3D" id="2.170.130.10">
    <property type="entry name" value="TonB-dependent receptor, plug domain"/>
    <property type="match status" value="1"/>
</dbReference>
<evidence type="ECO:0000256" key="4">
    <source>
        <dbReference type="ARBA" id="ARBA00022692"/>
    </source>
</evidence>
<keyword evidence="10" id="KW-0732">Signal</keyword>
<dbReference type="InterPro" id="IPR039426">
    <property type="entry name" value="TonB-dep_rcpt-like"/>
</dbReference>
<dbReference type="KEGG" id="sinb:SIDU_15125"/>
<feature type="signal peptide" evidence="10">
    <location>
        <begin position="1"/>
        <end position="22"/>
    </location>
</feature>
<name>A0A1L5BSD2_SPHIB</name>
<sequence length="837" mass="88354">MPKKKRYVALLARLMATGAALSIGGIGMAAHAQIAAASAEADDGEAIVVTGLRGLSSKTAVESPAPIDIVPADRLTGTGRQEIGEALARTLPSINFGRTGAGVASIVRPIFNRSLPPAYTLILVDGKRRHNSALLTNGGGDTSGFGPVDLDFIPIAGVRSVEVLKDSAAAQYGSDAVAGVINFVLNDRPQPNHVSVTYGDHYKSYGDPWSAKAEGGLGFGLGDGGYVNLSGDLRGRGMSWRGFRATNRLLYAPASNPKNAAWDGIGAHNGDPRIRAFNLGLDAALPAGEVTLYTQATFGRRKAEIGNMIRRPSGTASFSTVFPDGYFPVNNTSETDFQFLGGIRGDLSGWQWDFSSSYGRNQVRMYSDLTLNPSLGPTGPTSFDNLARFRFSQWTNNLDVSRDIDIGLAKPLHVQWGLEARREVFQTFAGDPLGYANGGYVIKPGDQEGDPNVGSIASIGAQGAITISPATAAHVSRNVFAGYIDLGLTITPRWYVDIAGRAEHYGLGAGSTVGGKVNSRYELSSWLAVRGTVGTGFRAPSLSQIGYAQTDNRTAISPATGLLVAATTQTAPTTSALATALGAATLKPEKTWNAGLGIALQPTRNLSLTIDGYQIDIDDRIARTASLSGPALNAIFAANGLPPGTFVQYFANAADTRTRGVDIVGNYTADLSTLGQLSLSAAYSYSRTKIRHVAATPAALVGLGPNPGGSLVAFGNVFRGEIADNQPRSKLALASKWSLDPVSVDLRVTRYGRYRYLRTENPAQNLSYGGRWITDLEVSLALTSRLGVAVGAANLFSVRPDNSGVNEPTSGVTLFNYGSPPFDSSGGFYYGRINWTF</sequence>
<dbReference type="Proteomes" id="UP000004550">
    <property type="component" value="Chromosome"/>
</dbReference>
<reference evidence="13 14" key="1">
    <citation type="journal article" date="2012" name="J. Bacteriol.">
        <title>Genome sequence of Sphingobium indicum B90A, a hexachlorocyclohexane-degrading bacterium.</title>
        <authorList>
            <person name="Anand S."/>
            <person name="Sangwan N."/>
            <person name="Lata P."/>
            <person name="Kaur J."/>
            <person name="Dua A."/>
            <person name="Singh A.K."/>
            <person name="Verma M."/>
            <person name="Kaur J."/>
            <person name="Khurana J.P."/>
            <person name="Khurana P."/>
            <person name="Mathur S."/>
            <person name="Lal R."/>
        </authorList>
    </citation>
    <scope>NUCLEOTIDE SEQUENCE [LARGE SCALE GENOMIC DNA]</scope>
    <source>
        <strain evidence="14">DSM 16412 / CCM 7286 / MTCC 6364 / B90A</strain>
    </source>
</reference>
<dbReference type="InterPro" id="IPR000531">
    <property type="entry name" value="Beta-barrel_TonB"/>
</dbReference>
<dbReference type="InterPro" id="IPR012910">
    <property type="entry name" value="Plug_dom"/>
</dbReference>
<keyword evidence="3 8" id="KW-1134">Transmembrane beta strand</keyword>
<dbReference type="Pfam" id="PF07715">
    <property type="entry name" value="Plug"/>
    <property type="match status" value="1"/>
</dbReference>
<evidence type="ECO:0000256" key="8">
    <source>
        <dbReference type="PROSITE-ProRule" id="PRU01360"/>
    </source>
</evidence>
<dbReference type="GO" id="GO:0009279">
    <property type="term" value="C:cell outer membrane"/>
    <property type="evidence" value="ECO:0007669"/>
    <property type="project" value="UniProtKB-SubCell"/>
</dbReference>
<dbReference type="InterPro" id="IPR036942">
    <property type="entry name" value="Beta-barrel_TonB_sf"/>
</dbReference>
<keyword evidence="4 8" id="KW-0812">Transmembrane</keyword>
<feature type="domain" description="TonB-dependent receptor-like beta-barrel" evidence="11">
    <location>
        <begin position="311"/>
        <end position="795"/>
    </location>
</feature>
<evidence type="ECO:0000256" key="2">
    <source>
        <dbReference type="ARBA" id="ARBA00022448"/>
    </source>
</evidence>
<evidence type="ECO:0000256" key="10">
    <source>
        <dbReference type="SAM" id="SignalP"/>
    </source>
</evidence>
<dbReference type="AlphaFoldDB" id="A0A1L5BSD2"/>
<dbReference type="SUPFAM" id="SSF56935">
    <property type="entry name" value="Porins"/>
    <property type="match status" value="1"/>
</dbReference>
<feature type="chain" id="PRO_5009860235" evidence="10">
    <location>
        <begin position="23"/>
        <end position="837"/>
    </location>
</feature>
<evidence type="ECO:0000256" key="5">
    <source>
        <dbReference type="ARBA" id="ARBA00023077"/>
    </source>
</evidence>
<proteinExistence type="inferred from homology"/>
<comment type="subcellular location">
    <subcellularLocation>
        <location evidence="1 8">Cell outer membrane</location>
        <topology evidence="1 8">Multi-pass membrane protein</topology>
    </subcellularLocation>
</comment>
<organism evidence="13 14">
    <name type="scientific">Sphingobium indicum (strain DSM 16412 / CCM 7286 / MTCC 6364 / B90A)</name>
    <dbReference type="NCBI Taxonomy" id="861109"/>
    <lineage>
        <taxon>Bacteria</taxon>
        <taxon>Pseudomonadati</taxon>
        <taxon>Pseudomonadota</taxon>
        <taxon>Alphaproteobacteria</taxon>
        <taxon>Sphingomonadales</taxon>
        <taxon>Sphingomonadaceae</taxon>
        <taxon>Sphingobium</taxon>
    </lineage>
</organism>
<evidence type="ECO:0000259" key="11">
    <source>
        <dbReference type="Pfam" id="PF00593"/>
    </source>
</evidence>
<evidence type="ECO:0000256" key="6">
    <source>
        <dbReference type="ARBA" id="ARBA00023136"/>
    </source>
</evidence>
<evidence type="ECO:0000256" key="9">
    <source>
        <dbReference type="RuleBase" id="RU003357"/>
    </source>
</evidence>
<evidence type="ECO:0000313" key="13">
    <source>
        <dbReference type="EMBL" id="APL95738.1"/>
    </source>
</evidence>
<dbReference type="Gene3D" id="2.40.170.20">
    <property type="entry name" value="TonB-dependent receptor, beta-barrel domain"/>
    <property type="match status" value="1"/>
</dbReference>
<keyword evidence="2 8" id="KW-0813">Transport</keyword>
<comment type="similarity">
    <text evidence="8 9">Belongs to the TonB-dependent receptor family.</text>
</comment>
<evidence type="ECO:0000313" key="14">
    <source>
        <dbReference type="Proteomes" id="UP000004550"/>
    </source>
</evidence>
<keyword evidence="7 8" id="KW-0998">Cell outer membrane</keyword>
<keyword evidence="5 9" id="KW-0798">TonB box</keyword>
<feature type="domain" description="TonB-dependent receptor plug" evidence="12">
    <location>
        <begin position="61"/>
        <end position="180"/>
    </location>
</feature>
<dbReference type="PANTHER" id="PTHR47234">
    <property type="match status" value="1"/>
</dbReference>